<accession>A0A542CTR1</accession>
<name>A0A542CTR1_AMYCI</name>
<evidence type="ECO:0000313" key="3">
    <source>
        <dbReference type="Proteomes" id="UP000320876"/>
    </source>
</evidence>
<proteinExistence type="predicted"/>
<dbReference type="OrthoDB" id="3694089at2"/>
<comment type="caution">
    <text evidence="2">The sequence shown here is derived from an EMBL/GenBank/DDBJ whole genome shotgun (WGS) entry which is preliminary data.</text>
</comment>
<keyword evidence="3" id="KW-1185">Reference proteome</keyword>
<reference evidence="2 3" key="1">
    <citation type="submission" date="2019-06" db="EMBL/GenBank/DDBJ databases">
        <title>Sequencing the genomes of 1000 actinobacteria strains.</title>
        <authorList>
            <person name="Klenk H.-P."/>
        </authorList>
    </citation>
    <scope>NUCLEOTIDE SEQUENCE [LARGE SCALE GENOMIC DNA]</scope>
    <source>
        <strain evidence="2 3">DSM 45679</strain>
    </source>
</reference>
<feature type="region of interest" description="Disordered" evidence="1">
    <location>
        <begin position="1"/>
        <end position="33"/>
    </location>
</feature>
<dbReference type="RefSeq" id="WP_142003441.1">
    <property type="nucleotide sequence ID" value="NZ_VFML01000002.1"/>
</dbReference>
<dbReference type="EMBL" id="VFML01000002">
    <property type="protein sequence ID" value="TQI94180.1"/>
    <property type="molecule type" value="Genomic_DNA"/>
</dbReference>
<gene>
    <name evidence="2" type="ORF">FB471_6338</name>
</gene>
<organism evidence="2 3">
    <name type="scientific">Amycolatopsis cihanbeyliensis</name>
    <dbReference type="NCBI Taxonomy" id="1128664"/>
    <lineage>
        <taxon>Bacteria</taxon>
        <taxon>Bacillati</taxon>
        <taxon>Actinomycetota</taxon>
        <taxon>Actinomycetes</taxon>
        <taxon>Pseudonocardiales</taxon>
        <taxon>Pseudonocardiaceae</taxon>
        <taxon>Amycolatopsis</taxon>
    </lineage>
</organism>
<protein>
    <submittedName>
        <fullName evidence="2">Excreted virulence factor EspC (Type VII ESX diderm)</fullName>
    </submittedName>
</protein>
<evidence type="ECO:0000313" key="2">
    <source>
        <dbReference type="EMBL" id="TQI94180.1"/>
    </source>
</evidence>
<evidence type="ECO:0000256" key="1">
    <source>
        <dbReference type="SAM" id="MobiDB-lite"/>
    </source>
</evidence>
<sequence>MGEGFKSTTEDLATHSATMSRLGDQLGKAGEKGGGVDLGMETYGIIGQAFAGDAKEQIRQTADAISELASGLTDFGEGVKAAGENYQLVEDEIEELLSKIGGKAP</sequence>
<dbReference type="Proteomes" id="UP000320876">
    <property type="component" value="Unassembled WGS sequence"/>
</dbReference>
<dbReference type="AlphaFoldDB" id="A0A542CTR1"/>